<evidence type="ECO:0000259" key="2">
    <source>
        <dbReference type="Pfam" id="PF12727"/>
    </source>
</evidence>
<dbReference type="Pfam" id="PF00126">
    <property type="entry name" value="HTH_1"/>
    <property type="match status" value="1"/>
</dbReference>
<reference evidence="4" key="1">
    <citation type="journal article" date="2019" name="Int. J. Syst. Evol. Microbiol.">
        <title>The Global Catalogue of Microorganisms (GCM) 10K type strain sequencing project: providing services to taxonomists for standard genome sequencing and annotation.</title>
        <authorList>
            <consortium name="The Broad Institute Genomics Platform"/>
            <consortium name="The Broad Institute Genome Sequencing Center for Infectious Disease"/>
            <person name="Wu L."/>
            <person name="Ma J."/>
        </authorList>
    </citation>
    <scope>NUCLEOTIDE SEQUENCE [LARGE SCALE GENOMIC DNA]</scope>
    <source>
        <strain evidence="4">CCUG 54518</strain>
    </source>
</reference>
<dbReference type="Proteomes" id="UP001596495">
    <property type="component" value="Unassembled WGS sequence"/>
</dbReference>
<dbReference type="SUPFAM" id="SSF46785">
    <property type="entry name" value="Winged helix' DNA-binding domain"/>
    <property type="match status" value="1"/>
</dbReference>
<evidence type="ECO:0000313" key="3">
    <source>
        <dbReference type="EMBL" id="MFC7433341.1"/>
    </source>
</evidence>
<protein>
    <submittedName>
        <fullName evidence="3">Substrate-binding domain-containing protein</fullName>
    </submittedName>
</protein>
<dbReference type="RefSeq" id="WP_382253508.1">
    <property type="nucleotide sequence ID" value="NZ_JBHTBX010000001.1"/>
</dbReference>
<dbReference type="Gene3D" id="3.40.190.10">
    <property type="entry name" value="Periplasmic binding protein-like II"/>
    <property type="match status" value="1"/>
</dbReference>
<evidence type="ECO:0000313" key="4">
    <source>
        <dbReference type="Proteomes" id="UP001596495"/>
    </source>
</evidence>
<proteinExistence type="predicted"/>
<dbReference type="PANTHER" id="PTHR38431">
    <property type="entry name" value="BLL2305 PROTEIN"/>
    <property type="match status" value="1"/>
</dbReference>
<dbReference type="InterPro" id="IPR036390">
    <property type="entry name" value="WH_DNA-bd_sf"/>
</dbReference>
<name>A0ABW2R5Z8_9BURK</name>
<dbReference type="InterPro" id="IPR000847">
    <property type="entry name" value="LysR_HTH_N"/>
</dbReference>
<dbReference type="Gene3D" id="1.10.10.10">
    <property type="entry name" value="Winged helix-like DNA-binding domain superfamily/Winged helix DNA-binding domain"/>
    <property type="match status" value="1"/>
</dbReference>
<dbReference type="EMBL" id="JBHTBX010000001">
    <property type="protein sequence ID" value="MFC7433341.1"/>
    <property type="molecule type" value="Genomic_DNA"/>
</dbReference>
<accession>A0ABW2R5Z8</accession>
<sequence length="378" mass="41668">MRNIQLSYSINANRRSDREQSGALLRNPLIDMLHAVREQGSISAAARQLDLSYRHVWGQLKDWEQELGQPLILWERGQAAQLSPFGQRLLMAERLAQARLGPQTEALRAELERAFSIAFEDAGNDGQTTDVLTLYASHDHALTVLQDVAAGVIPLKPPIRHKLHLDIRFAGSVDAIRALNEGRCLVAGFHTQPFAAAGSLSARTYRPLLRPGTHKIIGFARRTQGLMVPAGNPMRLQNLKDVVRLQARFVNRAKGTGTRLLLDELMIQDGIDAIDLDGYDRVESSHAAVAQAVSSGDADVGLGTQYAARAFGLGFVPVTDERYLLVCLKSALDLPAMQKLLALLRSRAWHDALNLQPGYAADHCGEVAAMKRLLPWWD</sequence>
<dbReference type="PANTHER" id="PTHR38431:SF1">
    <property type="entry name" value="BLL2305 PROTEIN"/>
    <property type="match status" value="1"/>
</dbReference>
<gene>
    <name evidence="3" type="ORF">ACFQNJ_02315</name>
</gene>
<keyword evidence="4" id="KW-1185">Reference proteome</keyword>
<feature type="domain" description="HTH lysR-type" evidence="1">
    <location>
        <begin position="32"/>
        <end position="87"/>
    </location>
</feature>
<organism evidence="3 4">
    <name type="scientific">Hydrogenophaga bisanensis</name>
    <dbReference type="NCBI Taxonomy" id="439611"/>
    <lineage>
        <taxon>Bacteria</taxon>
        <taxon>Pseudomonadati</taxon>
        <taxon>Pseudomonadota</taxon>
        <taxon>Betaproteobacteria</taxon>
        <taxon>Burkholderiales</taxon>
        <taxon>Comamonadaceae</taxon>
        <taxon>Hydrogenophaga</taxon>
    </lineage>
</organism>
<feature type="domain" description="PBP" evidence="2">
    <location>
        <begin position="162"/>
        <end position="345"/>
    </location>
</feature>
<evidence type="ECO:0000259" key="1">
    <source>
        <dbReference type="Pfam" id="PF00126"/>
    </source>
</evidence>
<dbReference type="SUPFAM" id="SSF53850">
    <property type="entry name" value="Periplasmic binding protein-like II"/>
    <property type="match status" value="1"/>
</dbReference>
<comment type="caution">
    <text evidence="3">The sequence shown here is derived from an EMBL/GenBank/DDBJ whole genome shotgun (WGS) entry which is preliminary data.</text>
</comment>
<dbReference type="InterPro" id="IPR024370">
    <property type="entry name" value="PBP_domain"/>
</dbReference>
<dbReference type="Pfam" id="PF12727">
    <property type="entry name" value="PBP_like"/>
    <property type="match status" value="1"/>
</dbReference>
<dbReference type="InterPro" id="IPR036388">
    <property type="entry name" value="WH-like_DNA-bd_sf"/>
</dbReference>